<proteinExistence type="predicted"/>
<accession>A0A7T3RFC2</accession>
<evidence type="ECO:0000313" key="3">
    <source>
        <dbReference type="Proteomes" id="UP000595224"/>
    </source>
</evidence>
<evidence type="ECO:0000259" key="1">
    <source>
        <dbReference type="Pfam" id="PF03235"/>
    </source>
</evidence>
<gene>
    <name evidence="2" type="ORF">IWA51_05935</name>
</gene>
<organism evidence="2 3">
    <name type="scientific">Treponema peruense</name>
    <dbReference type="NCBI Taxonomy" id="2787628"/>
    <lineage>
        <taxon>Bacteria</taxon>
        <taxon>Pseudomonadati</taxon>
        <taxon>Spirochaetota</taxon>
        <taxon>Spirochaetia</taxon>
        <taxon>Spirochaetales</taxon>
        <taxon>Treponemataceae</taxon>
        <taxon>Treponema</taxon>
    </lineage>
</organism>
<dbReference type="Pfam" id="PF03235">
    <property type="entry name" value="GmrSD_N"/>
    <property type="match status" value="1"/>
</dbReference>
<name>A0A7T3RFC2_9SPIR</name>
<dbReference type="KEGG" id="tper:IWA51_05935"/>
<sequence>METKIYYGEYSLFHWIELIVTKNIILPPYQRSFVWAEEQVKHLISSFNENNFIPPVTIGAFKENNKVVNYILEYELTHNTEPGEHLFNYCDEPAYDMNNLVFGVNTFLGHPKKQLFHWRMQCSSFFILNKFTANPRVMFGDLKC</sequence>
<dbReference type="RefSeq" id="WP_198443576.1">
    <property type="nucleotide sequence ID" value="NZ_CBCSHE010000006.1"/>
</dbReference>
<keyword evidence="3" id="KW-1185">Reference proteome</keyword>
<dbReference type="Proteomes" id="UP000595224">
    <property type="component" value="Chromosome"/>
</dbReference>
<protein>
    <submittedName>
        <fullName evidence="2">DUF262 domain-containing protein</fullName>
    </submittedName>
</protein>
<dbReference type="InterPro" id="IPR004919">
    <property type="entry name" value="GmrSD_N"/>
</dbReference>
<reference evidence="2 3" key="1">
    <citation type="submission" date="2020-11" db="EMBL/GenBank/DDBJ databases">
        <title>Treponema Peruensis nv. sp., first commensal Treponema isolated from human feces.</title>
        <authorList>
            <person name="Belkhou C."/>
            <person name="Raes J."/>
        </authorList>
    </citation>
    <scope>NUCLEOTIDE SEQUENCE [LARGE SCALE GENOMIC DNA]</scope>
    <source>
        <strain evidence="2 3">RCC2812</strain>
    </source>
</reference>
<dbReference type="EMBL" id="CP064936">
    <property type="protein sequence ID" value="QQA02114.1"/>
    <property type="molecule type" value="Genomic_DNA"/>
</dbReference>
<dbReference type="AlphaFoldDB" id="A0A7T3RFC2"/>
<evidence type="ECO:0000313" key="2">
    <source>
        <dbReference type="EMBL" id="QQA02114.1"/>
    </source>
</evidence>
<feature type="domain" description="GmrSD restriction endonucleases N-terminal" evidence="1">
    <location>
        <begin position="23"/>
        <end position="59"/>
    </location>
</feature>